<evidence type="ECO:0000256" key="5">
    <source>
        <dbReference type="ARBA" id="ARBA00023136"/>
    </source>
</evidence>
<feature type="transmembrane region" description="Helical" evidence="7">
    <location>
        <begin position="311"/>
        <end position="330"/>
    </location>
</feature>
<dbReference type="GO" id="GO:0005886">
    <property type="term" value="C:plasma membrane"/>
    <property type="evidence" value="ECO:0007669"/>
    <property type="project" value="TreeGrafter"/>
</dbReference>
<keyword evidence="5 7" id="KW-0472">Membrane</keyword>
<feature type="transmembrane region" description="Helical" evidence="7">
    <location>
        <begin position="261"/>
        <end position="281"/>
    </location>
</feature>
<comment type="similarity">
    <text evidence="2">Belongs to the purine-cytosine permease (2.A.39) family.</text>
</comment>
<feature type="region of interest" description="Disordered" evidence="6">
    <location>
        <begin position="449"/>
        <end position="472"/>
    </location>
</feature>
<feature type="transmembrane region" description="Helical" evidence="7">
    <location>
        <begin position="336"/>
        <end position="358"/>
    </location>
</feature>
<dbReference type="AlphaFoldDB" id="A0A316AGZ3"/>
<sequence length="472" mass="48488">MAGGVHGVDDYAMGRVPLEARYSWFSVAVQRFGQVSALSQFLLGAALGFGMGFWQAFLAFTLGAVILEVVSIFVGIIGCKEGMSTSLIARWLGFGRGGSALMGLAIGMSLIGWFGVQSAVSAQGLASTVGVLPVWGWSIVFGLVVTAICVFGFGSMAWTAYLTVPAFLVLVGWAIISELSKTDVTALMASAPPGPQIDLATGTTLVAGGFIVGAVITPDMSRYNRSSSDVVKQTVVGFTIGEYLIGMSGVLLAHAIGSSDITAILTSSVGWVAVLVVLLGTVKINDWNLYSAGLAVVNFIGTLTGRTINRALVTGLLGLVGSLLAAAGILTKFTDFLIILGVVFPPVAGIMVAEYFVVKRWRGELEASRANGGAVPASSPTWVPATLAVWAIASVSGYFLTVGLGSINSLVIAFVLYVVAGKAGLLREVGLSRTTDASADVIDLTDARGATAPASGPTSPTSPSSTAPSSAR</sequence>
<dbReference type="GO" id="GO:0015209">
    <property type="term" value="F:cytosine transmembrane transporter activity"/>
    <property type="evidence" value="ECO:0007669"/>
    <property type="project" value="InterPro"/>
</dbReference>
<comment type="subcellular location">
    <subcellularLocation>
        <location evidence="1">Membrane</location>
        <topology evidence="1">Multi-pass membrane protein</topology>
    </subcellularLocation>
</comment>
<protein>
    <submittedName>
        <fullName evidence="8">Cytosine permease</fullName>
    </submittedName>
</protein>
<name>A0A316AGZ3_9ACTN</name>
<feature type="transmembrane region" description="Helical" evidence="7">
    <location>
        <begin position="91"/>
        <end position="114"/>
    </location>
</feature>
<proteinExistence type="inferred from homology"/>
<dbReference type="InterPro" id="IPR001248">
    <property type="entry name" value="Pur-cyt_permease"/>
</dbReference>
<evidence type="ECO:0000256" key="3">
    <source>
        <dbReference type="ARBA" id="ARBA00022692"/>
    </source>
</evidence>
<keyword evidence="3 7" id="KW-0812">Transmembrane</keyword>
<dbReference type="CDD" id="cd11484">
    <property type="entry name" value="SLC-NCS1sbd_CobB-like"/>
    <property type="match status" value="1"/>
</dbReference>
<evidence type="ECO:0000256" key="4">
    <source>
        <dbReference type="ARBA" id="ARBA00022989"/>
    </source>
</evidence>
<feature type="transmembrane region" description="Helical" evidence="7">
    <location>
        <begin position="370"/>
        <end position="392"/>
    </location>
</feature>
<evidence type="ECO:0000256" key="1">
    <source>
        <dbReference type="ARBA" id="ARBA00004141"/>
    </source>
</evidence>
<organism evidence="8 9">
    <name type="scientific">Quadrisphaera granulorum</name>
    <dbReference type="NCBI Taxonomy" id="317664"/>
    <lineage>
        <taxon>Bacteria</taxon>
        <taxon>Bacillati</taxon>
        <taxon>Actinomycetota</taxon>
        <taxon>Actinomycetes</taxon>
        <taxon>Kineosporiales</taxon>
        <taxon>Kineosporiaceae</taxon>
        <taxon>Quadrisphaera</taxon>
    </lineage>
</organism>
<evidence type="ECO:0000256" key="2">
    <source>
        <dbReference type="ARBA" id="ARBA00008974"/>
    </source>
</evidence>
<feature type="transmembrane region" description="Helical" evidence="7">
    <location>
        <begin position="398"/>
        <end position="419"/>
    </location>
</feature>
<feature type="transmembrane region" description="Helical" evidence="7">
    <location>
        <begin position="134"/>
        <end position="153"/>
    </location>
</feature>
<dbReference type="Proteomes" id="UP000245469">
    <property type="component" value="Unassembled WGS sequence"/>
</dbReference>
<evidence type="ECO:0000313" key="8">
    <source>
        <dbReference type="EMBL" id="PWJ56154.1"/>
    </source>
</evidence>
<feature type="transmembrane region" description="Helical" evidence="7">
    <location>
        <begin position="196"/>
        <end position="216"/>
    </location>
</feature>
<dbReference type="PANTHER" id="PTHR30569">
    <property type="entry name" value="CYTOSINE TRANSPORTER CODB"/>
    <property type="match status" value="1"/>
</dbReference>
<dbReference type="OrthoDB" id="3169878at2"/>
<feature type="transmembrane region" description="Helical" evidence="7">
    <location>
        <begin position="158"/>
        <end position="176"/>
    </location>
</feature>
<dbReference type="EMBL" id="QGDQ01000001">
    <property type="protein sequence ID" value="PWJ56154.1"/>
    <property type="molecule type" value="Genomic_DNA"/>
</dbReference>
<evidence type="ECO:0000256" key="6">
    <source>
        <dbReference type="SAM" id="MobiDB-lite"/>
    </source>
</evidence>
<reference evidence="8 9" key="1">
    <citation type="submission" date="2018-03" db="EMBL/GenBank/DDBJ databases">
        <title>Genomic Encyclopedia of Archaeal and Bacterial Type Strains, Phase II (KMG-II): from individual species to whole genera.</title>
        <authorList>
            <person name="Goeker M."/>
        </authorList>
    </citation>
    <scope>NUCLEOTIDE SEQUENCE [LARGE SCALE GENOMIC DNA]</scope>
    <source>
        <strain evidence="8 9">DSM 44889</strain>
    </source>
</reference>
<feature type="transmembrane region" description="Helical" evidence="7">
    <location>
        <begin position="53"/>
        <end position="79"/>
    </location>
</feature>
<comment type="caution">
    <text evidence="8">The sequence shown here is derived from an EMBL/GenBank/DDBJ whole genome shotgun (WGS) entry which is preliminary data.</text>
</comment>
<keyword evidence="4 7" id="KW-1133">Transmembrane helix</keyword>
<dbReference type="Pfam" id="PF02133">
    <property type="entry name" value="Transp_cyt_pur"/>
    <property type="match status" value="1"/>
</dbReference>
<dbReference type="InterPro" id="IPR030191">
    <property type="entry name" value="CodB"/>
</dbReference>
<evidence type="ECO:0000256" key="7">
    <source>
        <dbReference type="SAM" id="Phobius"/>
    </source>
</evidence>
<gene>
    <name evidence="8" type="ORF">BXY45_101129</name>
</gene>
<dbReference type="PANTHER" id="PTHR30569:SF0">
    <property type="entry name" value="CYTOSINE PERMEASE"/>
    <property type="match status" value="1"/>
</dbReference>
<dbReference type="Gene3D" id="1.10.4160.10">
    <property type="entry name" value="Hydantoin permease"/>
    <property type="match status" value="1"/>
</dbReference>
<evidence type="ECO:0000313" key="9">
    <source>
        <dbReference type="Proteomes" id="UP000245469"/>
    </source>
</evidence>
<accession>A0A316AGZ3</accession>
<keyword evidence="9" id="KW-1185">Reference proteome</keyword>